<gene>
    <name evidence="2" type="ORF">H8702_10955</name>
</gene>
<name>A0A8J6P8G5_9FIRM</name>
<evidence type="ECO:0000313" key="2">
    <source>
        <dbReference type="EMBL" id="MBC8611610.1"/>
    </source>
</evidence>
<keyword evidence="3" id="KW-1185">Reference proteome</keyword>
<dbReference type="AlphaFoldDB" id="A0A8J6P8G5"/>
<evidence type="ECO:0000256" key="1">
    <source>
        <dbReference type="SAM" id="Phobius"/>
    </source>
</evidence>
<proteinExistence type="predicted"/>
<evidence type="ECO:0000313" key="3">
    <source>
        <dbReference type="Proteomes" id="UP000632659"/>
    </source>
</evidence>
<accession>A0A8J6P8G5</accession>
<sequence length="94" mass="10406">MLTLQKSMQDSSKIFAYCNNNPVLYSDLTGKLVKKNGITKWISQKIAAVIATITGQTFLNAIVNNITCFFSVGGIIGIALDYFTDKKVDKKIRI</sequence>
<keyword evidence="1" id="KW-1133">Transmembrane helix</keyword>
<keyword evidence="1" id="KW-0812">Transmembrane</keyword>
<keyword evidence="1" id="KW-0472">Membrane</keyword>
<reference evidence="2" key="1">
    <citation type="submission" date="2020-08" db="EMBL/GenBank/DDBJ databases">
        <title>Genome public.</title>
        <authorList>
            <person name="Liu C."/>
            <person name="Sun Q."/>
        </authorList>
    </citation>
    <scope>NUCLEOTIDE SEQUENCE</scope>
    <source>
        <strain evidence="2">NSJ-15</strain>
    </source>
</reference>
<comment type="caution">
    <text evidence="2">The sequence shown here is derived from an EMBL/GenBank/DDBJ whole genome shotgun (WGS) entry which is preliminary data.</text>
</comment>
<dbReference type="RefSeq" id="WP_154824997.1">
    <property type="nucleotide sequence ID" value="NZ_JACRTL010000007.1"/>
</dbReference>
<dbReference type="EMBL" id="JACRTL010000007">
    <property type="protein sequence ID" value="MBC8611610.1"/>
    <property type="molecule type" value="Genomic_DNA"/>
</dbReference>
<organism evidence="2 3">
    <name type="scientific">Massiliimalia timonensis</name>
    <dbReference type="NCBI Taxonomy" id="1987501"/>
    <lineage>
        <taxon>Bacteria</taxon>
        <taxon>Bacillati</taxon>
        <taxon>Bacillota</taxon>
        <taxon>Clostridia</taxon>
        <taxon>Eubacteriales</taxon>
        <taxon>Oscillospiraceae</taxon>
        <taxon>Massiliimalia</taxon>
    </lineage>
</organism>
<protein>
    <submittedName>
        <fullName evidence="2">Uncharacterized protein</fullName>
    </submittedName>
</protein>
<dbReference type="Proteomes" id="UP000632659">
    <property type="component" value="Unassembled WGS sequence"/>
</dbReference>
<feature type="transmembrane region" description="Helical" evidence="1">
    <location>
        <begin position="62"/>
        <end position="83"/>
    </location>
</feature>